<dbReference type="PROSITE" id="PS50905">
    <property type="entry name" value="FERRITIN_LIKE"/>
    <property type="match status" value="1"/>
</dbReference>
<gene>
    <name evidence="3" type="ORF">KQ929_07595</name>
</gene>
<evidence type="ECO:0000256" key="1">
    <source>
        <dbReference type="ARBA" id="ARBA00006950"/>
    </source>
</evidence>
<evidence type="ECO:0000313" key="4">
    <source>
        <dbReference type="Proteomes" id="UP000683497"/>
    </source>
</evidence>
<dbReference type="NCBIfam" id="NF011597">
    <property type="entry name" value="PRK15022.1"/>
    <property type="match status" value="1"/>
</dbReference>
<dbReference type="InterPro" id="IPR009078">
    <property type="entry name" value="Ferritin-like_SF"/>
</dbReference>
<dbReference type="Gene3D" id="1.20.1260.10">
    <property type="match status" value="1"/>
</dbReference>
<dbReference type="InterPro" id="IPR041719">
    <property type="entry name" value="Ferritin_prok"/>
</dbReference>
<dbReference type="EMBL" id="CP076838">
    <property type="protein sequence ID" value="QWW81066.1"/>
    <property type="molecule type" value="Genomic_DNA"/>
</dbReference>
<dbReference type="RefSeq" id="WP_040075070.1">
    <property type="nucleotide sequence ID" value="NZ_CP071383.1"/>
</dbReference>
<dbReference type="SUPFAM" id="SSF47240">
    <property type="entry name" value="Ferritin-like"/>
    <property type="match status" value="1"/>
</dbReference>
<accession>A0ABX8JZF2</accession>
<evidence type="ECO:0000259" key="2">
    <source>
        <dbReference type="PROSITE" id="PS50905"/>
    </source>
</evidence>
<protein>
    <submittedName>
        <fullName evidence="3">Non-heme ferritin-like protein</fullName>
    </submittedName>
</protein>
<reference evidence="3 4" key="1">
    <citation type="submission" date="2021-06" db="EMBL/GenBank/DDBJ databases">
        <title>Leclercia pneumoniae sp. nov.</title>
        <authorList>
            <person name="Hoenemann M."/>
            <person name="Viehweger A."/>
            <person name="Dietze N."/>
        </authorList>
    </citation>
    <scope>NUCLEOTIDE SEQUENCE [LARGE SCALE GENOMIC DNA]</scope>
    <source>
        <strain evidence="4">49125</strain>
    </source>
</reference>
<evidence type="ECO:0000313" key="3">
    <source>
        <dbReference type="EMBL" id="QWW81066.1"/>
    </source>
</evidence>
<dbReference type="CDD" id="cd01055">
    <property type="entry name" value="Nonheme_Ferritin"/>
    <property type="match status" value="1"/>
</dbReference>
<feature type="domain" description="Ferritin-like diiron" evidence="2">
    <location>
        <begin position="1"/>
        <end position="145"/>
    </location>
</feature>
<dbReference type="Pfam" id="PF00210">
    <property type="entry name" value="Ferritin"/>
    <property type="match status" value="1"/>
</dbReference>
<organism evidence="3 4">
    <name type="scientific">Leclercia pneumoniae</name>
    <dbReference type="NCBI Taxonomy" id="2815358"/>
    <lineage>
        <taxon>Bacteria</taxon>
        <taxon>Pseudomonadati</taxon>
        <taxon>Pseudomonadota</taxon>
        <taxon>Gammaproteobacteria</taxon>
        <taxon>Enterobacterales</taxon>
        <taxon>Enterobacteriaceae</taxon>
        <taxon>Leclercia</taxon>
    </lineage>
</organism>
<dbReference type="InterPro" id="IPR012347">
    <property type="entry name" value="Ferritin-like"/>
</dbReference>
<comment type="similarity">
    <text evidence="1">Belongs to the ferritin family. Prokaryotic subfamily.</text>
</comment>
<proteinExistence type="inferred from homology"/>
<keyword evidence="4" id="KW-1185">Reference proteome</keyword>
<dbReference type="InterPro" id="IPR009040">
    <property type="entry name" value="Ferritin-like_diiron"/>
</dbReference>
<dbReference type="Proteomes" id="UP000683497">
    <property type="component" value="Chromosome"/>
</dbReference>
<sequence length="167" mass="19345">MVVQVMMKKLNTQMNREYYASNLYLRLSEWCSHNSLNGTATFLRTQAQSNVTQMMRVFDFIKASGAMPVLEAIDLCDEDYSTLEALFQRTLEDYEQRHHNLAELTQDARALKDSSTLNFLQEIKQEQQQDGLLLKAVLDEVKNARQAGLCQEQTDRHLLNIVSHQHH</sequence>
<name>A0ABX8JZF2_9ENTR</name>
<dbReference type="InterPro" id="IPR008331">
    <property type="entry name" value="Ferritin_DPS_dom"/>
</dbReference>